<dbReference type="Pfam" id="PF14238">
    <property type="entry name" value="DUF4340"/>
    <property type="match status" value="1"/>
</dbReference>
<dbReference type="InterPro" id="IPR025641">
    <property type="entry name" value="DUF4340"/>
</dbReference>
<proteinExistence type="predicted"/>
<dbReference type="EMBL" id="JAOYOD010000001">
    <property type="protein sequence ID" value="MCV9385373.1"/>
    <property type="molecule type" value="Genomic_DNA"/>
</dbReference>
<gene>
    <name evidence="3" type="ORF">N7U62_01790</name>
</gene>
<keyword evidence="1" id="KW-1133">Transmembrane helix</keyword>
<keyword evidence="1" id="KW-0812">Transmembrane</keyword>
<evidence type="ECO:0000313" key="3">
    <source>
        <dbReference type="EMBL" id="MCV9385373.1"/>
    </source>
</evidence>
<name>A0ABT3CPA9_9BACT</name>
<keyword evidence="1" id="KW-0472">Membrane</keyword>
<keyword evidence="4" id="KW-1185">Reference proteome</keyword>
<protein>
    <submittedName>
        <fullName evidence="3">DUF4340 domain-containing protein</fullName>
    </submittedName>
</protein>
<feature type="transmembrane region" description="Helical" evidence="1">
    <location>
        <begin position="6"/>
        <end position="24"/>
    </location>
</feature>
<comment type="caution">
    <text evidence="3">The sequence shown here is derived from an EMBL/GenBank/DDBJ whole genome shotgun (WGS) entry which is preliminary data.</text>
</comment>
<evidence type="ECO:0000256" key="1">
    <source>
        <dbReference type="SAM" id="Phobius"/>
    </source>
</evidence>
<accession>A0ABT3CPA9</accession>
<reference evidence="3 4" key="1">
    <citation type="submission" date="2022-10" db="EMBL/GenBank/DDBJ databases">
        <title>Comparative genomics and taxonomic characterization of three novel marine species of genus Reichenbachiella exhibiting antioxidant and polysaccharide degradation activities.</title>
        <authorList>
            <person name="Muhammad N."/>
            <person name="Lee Y.-J."/>
            <person name="Ko J."/>
            <person name="Kim S.-G."/>
        </authorList>
    </citation>
    <scope>NUCLEOTIDE SEQUENCE [LARGE SCALE GENOMIC DNA]</scope>
    <source>
        <strain evidence="3 4">ABR2-5</strain>
    </source>
</reference>
<sequence length="316" mass="35907">MTKVQQLSGVLIALVLVSVALFVFDGKGGGSDNIDRTRFLVEDTAAIQSVTINSKAFDLKVEKQEGSWVLNDSLAVDPSVMRVMKSILSQVNVQRPISQLNVEEIRELLRNTGQQVTLELNGEEKTFFAGGNVNKTQAYFADADLENIYLVNIPGYNHYLSGIFELTPNQWRDRELFDSNYRSIQNLTIDYADGSQLVLEFEDRFFAVNQLQRIDTAVLMDYLNGFEGFLLNDYLSPGMFPSYDSLLQTEPIAKLNLTDIDASKNRALEIYAKIPGEQFYLLSDGKQEMMVVDERRTEMLLKREDDFKLDDSKEED</sequence>
<dbReference type="Proteomes" id="UP001300692">
    <property type="component" value="Unassembled WGS sequence"/>
</dbReference>
<dbReference type="RefSeq" id="WP_264136164.1">
    <property type="nucleotide sequence ID" value="NZ_JAOYOD010000001.1"/>
</dbReference>
<evidence type="ECO:0000313" key="4">
    <source>
        <dbReference type="Proteomes" id="UP001300692"/>
    </source>
</evidence>
<organism evidence="3 4">
    <name type="scientific">Reichenbachiella ulvae</name>
    <dbReference type="NCBI Taxonomy" id="2980104"/>
    <lineage>
        <taxon>Bacteria</taxon>
        <taxon>Pseudomonadati</taxon>
        <taxon>Bacteroidota</taxon>
        <taxon>Cytophagia</taxon>
        <taxon>Cytophagales</taxon>
        <taxon>Reichenbachiellaceae</taxon>
        <taxon>Reichenbachiella</taxon>
    </lineage>
</organism>
<feature type="domain" description="DUF4340" evidence="2">
    <location>
        <begin position="75"/>
        <end position="235"/>
    </location>
</feature>
<evidence type="ECO:0000259" key="2">
    <source>
        <dbReference type="Pfam" id="PF14238"/>
    </source>
</evidence>